<feature type="transmembrane region" description="Helical" evidence="8">
    <location>
        <begin position="87"/>
        <end position="106"/>
    </location>
</feature>
<reference evidence="10 11" key="1">
    <citation type="submission" date="2018-05" db="EMBL/GenBank/DDBJ databases">
        <title>Genomic Encyclopedia of Type Strains, Phase IV (KMG-IV): sequencing the most valuable type-strain genomes for metagenomic binning, comparative biology and taxonomic classification.</title>
        <authorList>
            <person name="Goeker M."/>
        </authorList>
    </citation>
    <scope>NUCLEOTIDE SEQUENCE [LARGE SCALE GENOMIC DNA]</scope>
    <source>
        <strain evidence="10 11">DSM 25350</strain>
    </source>
</reference>
<sequence>MHSRLGSPNILSTLSSGWLAVYFIGCAALAMLRWQSTIFTEAYNRLTGLLNTPSAEPFLYYDPLLMVSILLVAPLFYFAFRARFSNSLLIFLLCQLALWGAFWWSLHQFAMITPALEISSFITLALMLGIVERLHQSPLKPLLHSRQQWGVAAAKHFQEINQLSDAWNILKQLERNHDVLELNYLLAETCERKREYELAISIYRWLELQKRGFKDCKMKIERLTHMHQTNPNMSGTIIMDQTMLMPGEGLQPPTLGRYRIDSVLGKGAMGVVYRGVDPAINREVAIKTLALSKEFEDQDQQVARERFFREAETAGKLNHPNIVTIYDVGEEQDLAFIAMDLLTGVPLDQHNKPDTLLPVSLVYQLMLQIAAGLGYAHQKNVVHRDIKPGNIIYDDDKQTVIITDFGIAHLTDQSKTRTGAILGSPFYMSPEQVQGKKIDQRSDIFSLGVTFYQLLTGHLPFKGESLATVALNITTKKHEPVRKIRADLPASASRIVNKALHKEMSKRYQTVNELREALLSALKRDFKVNPFQ</sequence>
<dbReference type="PANTHER" id="PTHR43289:SF6">
    <property type="entry name" value="SERINE_THREONINE-PROTEIN KINASE NEKL-3"/>
    <property type="match status" value="1"/>
</dbReference>
<protein>
    <recommendedName>
        <fullName evidence="1">non-specific serine/threonine protein kinase</fullName>
        <ecNumber evidence="1">2.7.11.1</ecNumber>
    </recommendedName>
</protein>
<dbReference type="Gene3D" id="1.10.510.10">
    <property type="entry name" value="Transferase(Phosphotransferase) domain 1"/>
    <property type="match status" value="1"/>
</dbReference>
<dbReference type="Gene3D" id="3.30.200.20">
    <property type="entry name" value="Phosphorylase Kinase, domain 1"/>
    <property type="match status" value="1"/>
</dbReference>
<feature type="transmembrane region" description="Helical" evidence="8">
    <location>
        <begin position="58"/>
        <end position="80"/>
    </location>
</feature>
<dbReference type="SUPFAM" id="SSF56112">
    <property type="entry name" value="Protein kinase-like (PK-like)"/>
    <property type="match status" value="1"/>
</dbReference>
<keyword evidence="4 7" id="KW-0547">Nucleotide-binding</keyword>
<dbReference type="CDD" id="cd14014">
    <property type="entry name" value="STKc_PknB_like"/>
    <property type="match status" value="1"/>
</dbReference>
<dbReference type="GO" id="GO:0005524">
    <property type="term" value="F:ATP binding"/>
    <property type="evidence" value="ECO:0007669"/>
    <property type="project" value="UniProtKB-UniRule"/>
</dbReference>
<evidence type="ECO:0000259" key="9">
    <source>
        <dbReference type="PROSITE" id="PS50011"/>
    </source>
</evidence>
<keyword evidence="11" id="KW-1185">Reference proteome</keyword>
<keyword evidence="2 10" id="KW-0723">Serine/threonine-protein kinase</keyword>
<dbReference type="SMART" id="SM00220">
    <property type="entry name" value="S_TKc"/>
    <property type="match status" value="1"/>
</dbReference>
<evidence type="ECO:0000256" key="8">
    <source>
        <dbReference type="SAM" id="Phobius"/>
    </source>
</evidence>
<dbReference type="FunFam" id="1.10.510.10:FF:000021">
    <property type="entry name" value="Serine/threonine protein kinase"/>
    <property type="match status" value="1"/>
</dbReference>
<dbReference type="GO" id="GO:0004674">
    <property type="term" value="F:protein serine/threonine kinase activity"/>
    <property type="evidence" value="ECO:0007669"/>
    <property type="project" value="UniProtKB-KW"/>
</dbReference>
<dbReference type="PROSITE" id="PS00107">
    <property type="entry name" value="PROTEIN_KINASE_ATP"/>
    <property type="match status" value="1"/>
</dbReference>
<keyword evidence="8" id="KW-0812">Transmembrane</keyword>
<dbReference type="InterPro" id="IPR008271">
    <property type="entry name" value="Ser/Thr_kinase_AS"/>
</dbReference>
<evidence type="ECO:0000256" key="3">
    <source>
        <dbReference type="ARBA" id="ARBA00022679"/>
    </source>
</evidence>
<dbReference type="EC" id="2.7.11.1" evidence="1"/>
<gene>
    <name evidence="10" type="ORF">C8D97_104234</name>
</gene>
<feature type="domain" description="Protein kinase" evidence="9">
    <location>
        <begin position="258"/>
        <end position="519"/>
    </location>
</feature>
<dbReference type="PANTHER" id="PTHR43289">
    <property type="entry name" value="MITOGEN-ACTIVATED PROTEIN KINASE KINASE KINASE 20-RELATED"/>
    <property type="match status" value="1"/>
</dbReference>
<evidence type="ECO:0000256" key="6">
    <source>
        <dbReference type="ARBA" id="ARBA00022840"/>
    </source>
</evidence>
<keyword evidence="3" id="KW-0808">Transferase</keyword>
<proteinExistence type="predicted"/>
<evidence type="ECO:0000313" key="10">
    <source>
        <dbReference type="EMBL" id="PWK53016.1"/>
    </source>
</evidence>
<dbReference type="EMBL" id="QGGU01000004">
    <property type="protein sequence ID" value="PWK53016.1"/>
    <property type="molecule type" value="Genomic_DNA"/>
</dbReference>
<feature type="transmembrane region" description="Helical" evidence="8">
    <location>
        <begin position="12"/>
        <end position="34"/>
    </location>
</feature>
<keyword evidence="8" id="KW-1133">Transmembrane helix</keyword>
<dbReference type="Pfam" id="PF00069">
    <property type="entry name" value="Pkinase"/>
    <property type="match status" value="1"/>
</dbReference>
<evidence type="ECO:0000256" key="4">
    <source>
        <dbReference type="ARBA" id="ARBA00022741"/>
    </source>
</evidence>
<dbReference type="OrthoDB" id="9801841at2"/>
<dbReference type="PROSITE" id="PS00108">
    <property type="entry name" value="PROTEIN_KINASE_ST"/>
    <property type="match status" value="1"/>
</dbReference>
<evidence type="ECO:0000313" key="11">
    <source>
        <dbReference type="Proteomes" id="UP000245790"/>
    </source>
</evidence>
<name>A0A316FZ89_9GAMM</name>
<feature type="binding site" evidence="7">
    <location>
        <position position="287"/>
    </location>
    <ligand>
        <name>ATP</name>
        <dbReference type="ChEBI" id="CHEBI:30616"/>
    </ligand>
</feature>
<dbReference type="Proteomes" id="UP000245790">
    <property type="component" value="Unassembled WGS sequence"/>
</dbReference>
<comment type="caution">
    <text evidence="10">The sequence shown here is derived from an EMBL/GenBank/DDBJ whole genome shotgun (WGS) entry which is preliminary data.</text>
</comment>
<dbReference type="InterPro" id="IPR017441">
    <property type="entry name" value="Protein_kinase_ATP_BS"/>
</dbReference>
<evidence type="ECO:0000256" key="2">
    <source>
        <dbReference type="ARBA" id="ARBA00022527"/>
    </source>
</evidence>
<keyword evidence="6 7" id="KW-0067">ATP-binding</keyword>
<keyword evidence="8" id="KW-0472">Membrane</keyword>
<dbReference type="PROSITE" id="PS50011">
    <property type="entry name" value="PROTEIN_KINASE_DOM"/>
    <property type="match status" value="1"/>
</dbReference>
<accession>A0A316FZ89</accession>
<dbReference type="InterPro" id="IPR011009">
    <property type="entry name" value="Kinase-like_dom_sf"/>
</dbReference>
<evidence type="ECO:0000256" key="1">
    <source>
        <dbReference type="ARBA" id="ARBA00012513"/>
    </source>
</evidence>
<dbReference type="RefSeq" id="WP_109762986.1">
    <property type="nucleotide sequence ID" value="NZ_QGGU01000004.1"/>
</dbReference>
<dbReference type="InterPro" id="IPR000719">
    <property type="entry name" value="Prot_kinase_dom"/>
</dbReference>
<evidence type="ECO:0000256" key="7">
    <source>
        <dbReference type="PROSITE-ProRule" id="PRU10141"/>
    </source>
</evidence>
<organism evidence="10 11">
    <name type="scientific">Pleionea mediterranea</name>
    <dbReference type="NCBI Taxonomy" id="523701"/>
    <lineage>
        <taxon>Bacteria</taxon>
        <taxon>Pseudomonadati</taxon>
        <taxon>Pseudomonadota</taxon>
        <taxon>Gammaproteobacteria</taxon>
        <taxon>Oceanospirillales</taxon>
        <taxon>Pleioneaceae</taxon>
        <taxon>Pleionea</taxon>
    </lineage>
</organism>
<dbReference type="AlphaFoldDB" id="A0A316FZ89"/>
<evidence type="ECO:0000256" key="5">
    <source>
        <dbReference type="ARBA" id="ARBA00022777"/>
    </source>
</evidence>
<keyword evidence="5 10" id="KW-0418">Kinase</keyword>